<keyword evidence="3" id="KW-1185">Reference proteome</keyword>
<reference evidence="2 3" key="1">
    <citation type="journal article" date="2017" name="PLoS Biol.">
        <title>The sea cucumber genome provides insights into morphological evolution and visceral regeneration.</title>
        <authorList>
            <person name="Zhang X."/>
            <person name="Sun L."/>
            <person name="Yuan J."/>
            <person name="Sun Y."/>
            <person name="Gao Y."/>
            <person name="Zhang L."/>
            <person name="Li S."/>
            <person name="Dai H."/>
            <person name="Hamel J.F."/>
            <person name="Liu C."/>
            <person name="Yu Y."/>
            <person name="Liu S."/>
            <person name="Lin W."/>
            <person name="Guo K."/>
            <person name="Jin S."/>
            <person name="Xu P."/>
            <person name="Storey K.B."/>
            <person name="Huan P."/>
            <person name="Zhang T."/>
            <person name="Zhou Y."/>
            <person name="Zhang J."/>
            <person name="Lin C."/>
            <person name="Li X."/>
            <person name="Xing L."/>
            <person name="Huo D."/>
            <person name="Sun M."/>
            <person name="Wang L."/>
            <person name="Mercier A."/>
            <person name="Li F."/>
            <person name="Yang H."/>
            <person name="Xiang J."/>
        </authorList>
    </citation>
    <scope>NUCLEOTIDE SEQUENCE [LARGE SCALE GENOMIC DNA]</scope>
    <source>
        <strain evidence="2">Shaxun</strain>
        <tissue evidence="2">Muscle</tissue>
    </source>
</reference>
<dbReference type="AlphaFoldDB" id="A0A2G8K8R8"/>
<evidence type="ECO:0000313" key="3">
    <source>
        <dbReference type="Proteomes" id="UP000230750"/>
    </source>
</evidence>
<dbReference type="Proteomes" id="UP000230750">
    <property type="component" value="Unassembled WGS sequence"/>
</dbReference>
<dbReference type="EMBL" id="MRZV01000781">
    <property type="protein sequence ID" value="PIK44359.1"/>
    <property type="molecule type" value="Genomic_DNA"/>
</dbReference>
<sequence length="215" mass="23147">MRCIGCGETGLRQALHQSPGTSPRTKMTVSPATSEKNSSSRTSSQGSMEGLTEEKGDAEKITAATGVVRRRPSFERAKKVPSPSEQPSSVKASLPEMNRTYNSKRTESEPPPPPPPTPCTENEPDLKEPSAPLGNHASPTKGSLSQPSPTHGRIPTPNRRGIPVRSSPAQRTGIPRPRSSAYPKSQLPMPGSKSSIPSRRTSPQVRDEDWKDGCY</sequence>
<feature type="region of interest" description="Disordered" evidence="1">
    <location>
        <begin position="1"/>
        <end position="215"/>
    </location>
</feature>
<feature type="compositionally biased region" description="Polar residues" evidence="1">
    <location>
        <begin position="192"/>
        <end position="204"/>
    </location>
</feature>
<feature type="compositionally biased region" description="Polar residues" evidence="1">
    <location>
        <begin position="137"/>
        <end position="149"/>
    </location>
</feature>
<accession>A0A2G8K8R8</accession>
<dbReference type="OrthoDB" id="10033373at2759"/>
<feature type="compositionally biased region" description="Polar residues" evidence="1">
    <location>
        <begin position="15"/>
        <end position="33"/>
    </location>
</feature>
<protein>
    <submittedName>
        <fullName evidence="2">Putative SLAIN motif-containing protein 2 isoform X3</fullName>
    </submittedName>
</protein>
<feature type="compositionally biased region" description="Pro residues" evidence="1">
    <location>
        <begin position="109"/>
        <end position="118"/>
    </location>
</feature>
<proteinExistence type="predicted"/>
<gene>
    <name evidence="2" type="ORF">BSL78_18781</name>
</gene>
<organism evidence="2 3">
    <name type="scientific">Stichopus japonicus</name>
    <name type="common">Sea cucumber</name>
    <dbReference type="NCBI Taxonomy" id="307972"/>
    <lineage>
        <taxon>Eukaryota</taxon>
        <taxon>Metazoa</taxon>
        <taxon>Echinodermata</taxon>
        <taxon>Eleutherozoa</taxon>
        <taxon>Echinozoa</taxon>
        <taxon>Holothuroidea</taxon>
        <taxon>Aspidochirotacea</taxon>
        <taxon>Aspidochirotida</taxon>
        <taxon>Stichopodidae</taxon>
        <taxon>Apostichopus</taxon>
    </lineage>
</organism>
<feature type="compositionally biased region" description="Low complexity" evidence="1">
    <location>
        <begin position="34"/>
        <end position="44"/>
    </location>
</feature>
<comment type="caution">
    <text evidence="2">The sequence shown here is derived from an EMBL/GenBank/DDBJ whole genome shotgun (WGS) entry which is preliminary data.</text>
</comment>
<evidence type="ECO:0000313" key="2">
    <source>
        <dbReference type="EMBL" id="PIK44359.1"/>
    </source>
</evidence>
<feature type="compositionally biased region" description="Basic and acidic residues" evidence="1">
    <location>
        <begin position="205"/>
        <end position="215"/>
    </location>
</feature>
<evidence type="ECO:0000256" key="1">
    <source>
        <dbReference type="SAM" id="MobiDB-lite"/>
    </source>
</evidence>
<name>A0A2G8K8R8_STIJA</name>